<dbReference type="Gene3D" id="3.90.780.10">
    <property type="entry name" value="5'-Nucleotidase, C-terminal domain"/>
    <property type="match status" value="1"/>
</dbReference>
<dbReference type="CDD" id="cd07411">
    <property type="entry name" value="MPP_SoxB_N"/>
    <property type="match status" value="1"/>
</dbReference>
<organism evidence="3 4">
    <name type="scientific">Thermus filiformis</name>
    <dbReference type="NCBI Taxonomy" id="276"/>
    <lineage>
        <taxon>Bacteria</taxon>
        <taxon>Thermotogati</taxon>
        <taxon>Deinococcota</taxon>
        <taxon>Deinococci</taxon>
        <taxon>Thermales</taxon>
        <taxon>Thermaceae</taxon>
        <taxon>Thermus</taxon>
    </lineage>
</organism>
<dbReference type="PANTHER" id="PTHR11575">
    <property type="entry name" value="5'-NUCLEOTIDASE-RELATED"/>
    <property type="match status" value="1"/>
</dbReference>
<dbReference type="InterPro" id="IPR036907">
    <property type="entry name" value="5'-Nucleotdase_C_sf"/>
</dbReference>
<dbReference type="OrthoDB" id="9801679at2"/>
<dbReference type="PANTHER" id="PTHR11575:SF42">
    <property type="entry name" value="SULFUR OXIDATION PROTEIN SOXB"/>
    <property type="match status" value="1"/>
</dbReference>
<gene>
    <name evidence="3" type="ORF">THFILI_06000</name>
</gene>
<dbReference type="GO" id="GO:0000166">
    <property type="term" value="F:nucleotide binding"/>
    <property type="evidence" value="ECO:0007669"/>
    <property type="project" value="UniProtKB-KW"/>
</dbReference>
<dbReference type="InterPro" id="IPR041829">
    <property type="entry name" value="SoxB_N"/>
</dbReference>
<dbReference type="Gene3D" id="3.60.21.10">
    <property type="match status" value="1"/>
</dbReference>
<evidence type="ECO:0000259" key="2">
    <source>
        <dbReference type="Pfam" id="PF02872"/>
    </source>
</evidence>
<dbReference type="STRING" id="276.THFILI_06000"/>
<dbReference type="Gene3D" id="6.10.140.570">
    <property type="match status" value="1"/>
</dbReference>
<comment type="similarity">
    <text evidence="1">Belongs to the 5'-nucleotidase family.</text>
</comment>
<keyword evidence="4" id="KW-1185">Reference proteome</keyword>
<sequence>MTRRELLALLAVLGVTGRKALAQALERPEALYELPPYGDYTLLYYADLHGQLRPHYYMEPPNLLAPRPLMGRPGYLAGESFLRYYGLERGSLMAYIGTYLDFPTLARRFGPVGGAARLTALIKAQKEQVGGKALVLDGGDTWTNSGPSLRTRGEAMVDWMNLTGVDHMVYHWEYTLGRARVEELEKKLSAQVLSYNTTDDLFGDPVYPAYAVHPAGRYTLAVIGLTYPYVKVSHPEEFSEGLSFGVREKELQKVVDELRAKGVDAVVLLSHGGLPLDTALAQRVRGIDLILSAHTHDLTPVPLRVGRTFLVAGGSAGKVLVRVDLRLKKGGIASLRARTLPVLESLPEDPAAKALVEEVYRQNPDLLEPIARVESLLYKRDTLYSTLDELACRAIEAAHPEVEVVFSPGTRWGTTLLPGGVLTLDRVLAYTGSTYPEVYLFRMRGERLKATLEDIAANVFAPDPFFQQGGDMSRTYGLTYTLDPDAPSGSRILDVRVRGRPLEPDREYLVAAYGGRLQRAGVLVEGHTPRPVHEYILAFAKKEGRIDLKPRPNVRVLGRNYRIPGGEA</sequence>
<dbReference type="GO" id="GO:0009166">
    <property type="term" value="P:nucleotide catabolic process"/>
    <property type="evidence" value="ECO:0007669"/>
    <property type="project" value="InterPro"/>
</dbReference>
<dbReference type="Proteomes" id="UP000030364">
    <property type="component" value="Unassembled WGS sequence"/>
</dbReference>
<evidence type="ECO:0000313" key="4">
    <source>
        <dbReference type="Proteomes" id="UP000030364"/>
    </source>
</evidence>
<dbReference type="InterPro" id="IPR030998">
    <property type="entry name" value="Thiosulf_SoxB"/>
</dbReference>
<accession>A0A0A2WXI3</accession>
<protein>
    <submittedName>
        <fullName evidence="3">Sulfur oxidation protein SoxB</fullName>
    </submittedName>
</protein>
<dbReference type="InterPro" id="IPR008334">
    <property type="entry name" value="5'-Nucleotdase_C"/>
</dbReference>
<keyword evidence="1" id="KW-0378">Hydrolase</keyword>
<dbReference type="NCBIfam" id="TIGR04486">
    <property type="entry name" value="thiosulf_SoxB"/>
    <property type="match status" value="1"/>
</dbReference>
<keyword evidence="1" id="KW-0547">Nucleotide-binding</keyword>
<dbReference type="SUPFAM" id="SSF56300">
    <property type="entry name" value="Metallo-dependent phosphatases"/>
    <property type="match status" value="1"/>
</dbReference>
<dbReference type="PRINTS" id="PR01607">
    <property type="entry name" value="APYRASEFAMLY"/>
</dbReference>
<dbReference type="GO" id="GO:0030288">
    <property type="term" value="C:outer membrane-bounded periplasmic space"/>
    <property type="evidence" value="ECO:0007669"/>
    <property type="project" value="TreeGrafter"/>
</dbReference>
<evidence type="ECO:0000313" key="3">
    <source>
        <dbReference type="EMBL" id="KGQ23010.1"/>
    </source>
</evidence>
<reference evidence="3 4" key="1">
    <citation type="journal article" date="2015" name="Genome Announc.">
        <title>Draft Genome Sequence of the Thermophile Thermus filiformis ATCC 43280, Producer of Carotenoid-(Di)glucoside-Branched Fatty Acid (Di)esters and Source of Hyperthermostable Enzymes of Biotechnological Interest.</title>
        <authorList>
            <person name="Mandelli F."/>
            <person name="Oliveira Ramires B."/>
            <person name="Couger M.B."/>
            <person name="Paixao D.A."/>
            <person name="Camilo C.M."/>
            <person name="Polikarpov I."/>
            <person name="Prade R."/>
            <person name="Riano-Pachon D.M."/>
            <person name="Squina F.M."/>
        </authorList>
    </citation>
    <scope>NUCLEOTIDE SEQUENCE [LARGE SCALE GENOMIC DNA]</scope>
    <source>
        <strain evidence="3 4">ATCC 43280</strain>
    </source>
</reference>
<evidence type="ECO:0000256" key="1">
    <source>
        <dbReference type="RuleBase" id="RU362119"/>
    </source>
</evidence>
<dbReference type="GO" id="GO:0016787">
    <property type="term" value="F:hydrolase activity"/>
    <property type="evidence" value="ECO:0007669"/>
    <property type="project" value="UniProtKB-KW"/>
</dbReference>
<feature type="domain" description="5'-Nucleotidase C-terminal" evidence="2">
    <location>
        <begin position="418"/>
        <end position="513"/>
    </location>
</feature>
<name>A0A0A2WXI3_THEFI</name>
<dbReference type="RefSeq" id="WP_038060505.1">
    <property type="nucleotide sequence ID" value="NZ_JPSL02000039.1"/>
</dbReference>
<dbReference type="SUPFAM" id="SSF55816">
    <property type="entry name" value="5'-nucleotidase (syn. UDP-sugar hydrolase), C-terminal domain"/>
    <property type="match status" value="1"/>
</dbReference>
<dbReference type="EMBL" id="JPSL02000039">
    <property type="protein sequence ID" value="KGQ23010.1"/>
    <property type="molecule type" value="Genomic_DNA"/>
</dbReference>
<dbReference type="PATRIC" id="fig|276.5.peg.125"/>
<dbReference type="AlphaFoldDB" id="A0A0A2WXI3"/>
<proteinExistence type="inferred from homology"/>
<dbReference type="InterPro" id="IPR006179">
    <property type="entry name" value="5_nucleotidase/apyrase"/>
</dbReference>
<comment type="caution">
    <text evidence="3">The sequence shown here is derived from an EMBL/GenBank/DDBJ whole genome shotgun (WGS) entry which is preliminary data.</text>
</comment>
<dbReference type="Pfam" id="PF02872">
    <property type="entry name" value="5_nucleotid_C"/>
    <property type="match status" value="1"/>
</dbReference>
<dbReference type="InterPro" id="IPR029052">
    <property type="entry name" value="Metallo-depent_PP-like"/>
</dbReference>